<reference evidence="1 2" key="1">
    <citation type="submission" date="2020-11" db="EMBL/GenBank/DDBJ databases">
        <title>WGS of Herminiimonas contaminans strain Marseille-Q4544 isolated from planarians Schmidtea mediterranea.</title>
        <authorList>
            <person name="Kangale L."/>
        </authorList>
    </citation>
    <scope>NUCLEOTIDE SEQUENCE [LARGE SCALE GENOMIC DNA]</scope>
    <source>
        <strain evidence="1 2">Marseille-Q4544</strain>
    </source>
</reference>
<gene>
    <name evidence="1" type="ORF">IXC47_10940</name>
</gene>
<evidence type="ECO:0008006" key="3">
    <source>
        <dbReference type="Google" id="ProtNLM"/>
    </source>
</evidence>
<name>A0ABS0EVT3_9BURK</name>
<organism evidence="1 2">
    <name type="scientific">Herminiimonas contaminans</name>
    <dbReference type="NCBI Taxonomy" id="1111140"/>
    <lineage>
        <taxon>Bacteria</taxon>
        <taxon>Pseudomonadati</taxon>
        <taxon>Pseudomonadota</taxon>
        <taxon>Betaproteobacteria</taxon>
        <taxon>Burkholderiales</taxon>
        <taxon>Oxalobacteraceae</taxon>
        <taxon>Herminiimonas</taxon>
    </lineage>
</organism>
<dbReference type="RefSeq" id="WP_195875666.1">
    <property type="nucleotide sequence ID" value="NZ_JADOEL010000008.1"/>
</dbReference>
<accession>A0ABS0EVT3</accession>
<proteinExistence type="predicted"/>
<evidence type="ECO:0000313" key="2">
    <source>
        <dbReference type="Proteomes" id="UP000657372"/>
    </source>
</evidence>
<dbReference type="Proteomes" id="UP000657372">
    <property type="component" value="Unassembled WGS sequence"/>
</dbReference>
<dbReference type="EMBL" id="JADOEL010000008">
    <property type="protein sequence ID" value="MBF8178199.1"/>
    <property type="molecule type" value="Genomic_DNA"/>
</dbReference>
<evidence type="ECO:0000313" key="1">
    <source>
        <dbReference type="EMBL" id="MBF8178199.1"/>
    </source>
</evidence>
<sequence length="97" mass="10981">MGIDQKARSLHCRLQAGLNFQELDGEDVVFLKDVPYELEDIIARWILALPPELTTEGAPDCILRQHATKGIALTEEGWSNYISWMLNILVQAQSKEN</sequence>
<comment type="caution">
    <text evidence="1">The sequence shown here is derived from an EMBL/GenBank/DDBJ whole genome shotgun (WGS) entry which is preliminary data.</text>
</comment>
<keyword evidence="2" id="KW-1185">Reference proteome</keyword>
<protein>
    <recommendedName>
        <fullName evidence="3">CdiI immunity protein domain-containing protein</fullName>
    </recommendedName>
</protein>